<protein>
    <submittedName>
        <fullName evidence="2">Uncharacterized protein</fullName>
    </submittedName>
</protein>
<sequence length="164" mass="18217">MIRLNGTTTRTLAHSALDVRQLVMLISDTNAALELLQIDLKSQNDDKDVIQRIQDILGTFTKKGRALDEGIMSAVAKYNGCVVGWIKAMKGEFETNPHMLETLKEGDTFIERSKILPLLEDKEEVVKEADYDAVDDDAWGVEANDGGWGNGGDNGSGRYWREQS</sequence>
<proteinExistence type="predicted"/>
<evidence type="ECO:0000313" key="3">
    <source>
        <dbReference type="Proteomes" id="UP000297299"/>
    </source>
</evidence>
<dbReference type="AlphaFoldDB" id="A0A4Y8D8X8"/>
<reference evidence="2 3" key="1">
    <citation type="submission" date="2017-11" db="EMBL/GenBank/DDBJ databases">
        <title>Comparative genomics of Botrytis spp.</title>
        <authorList>
            <person name="Valero-Jimenez C.A."/>
            <person name="Tapia P."/>
            <person name="Veloso J."/>
            <person name="Silva-Moreno E."/>
            <person name="Staats M."/>
            <person name="Valdes J.H."/>
            <person name="Van Kan J.A.L."/>
        </authorList>
    </citation>
    <scope>NUCLEOTIDE SEQUENCE [LARGE SCALE GENOMIC DNA]</scope>
    <source>
        <strain evidence="2 3">MUCL2830</strain>
    </source>
</reference>
<dbReference type="Proteomes" id="UP000297299">
    <property type="component" value="Unassembled WGS sequence"/>
</dbReference>
<evidence type="ECO:0000256" key="1">
    <source>
        <dbReference type="SAM" id="MobiDB-lite"/>
    </source>
</evidence>
<gene>
    <name evidence="2" type="ORF">BOTCAL_0098g00130</name>
</gene>
<accession>A0A4Y8D8X8</accession>
<name>A0A4Y8D8X8_9HELO</name>
<comment type="caution">
    <text evidence="2">The sequence shown here is derived from an EMBL/GenBank/DDBJ whole genome shotgun (WGS) entry which is preliminary data.</text>
</comment>
<keyword evidence="3" id="KW-1185">Reference proteome</keyword>
<evidence type="ECO:0000313" key="2">
    <source>
        <dbReference type="EMBL" id="TEY71224.1"/>
    </source>
</evidence>
<feature type="region of interest" description="Disordered" evidence="1">
    <location>
        <begin position="142"/>
        <end position="164"/>
    </location>
</feature>
<feature type="compositionally biased region" description="Gly residues" evidence="1">
    <location>
        <begin position="146"/>
        <end position="155"/>
    </location>
</feature>
<organism evidence="2 3">
    <name type="scientific">Botryotinia calthae</name>
    <dbReference type="NCBI Taxonomy" id="38488"/>
    <lineage>
        <taxon>Eukaryota</taxon>
        <taxon>Fungi</taxon>
        <taxon>Dikarya</taxon>
        <taxon>Ascomycota</taxon>
        <taxon>Pezizomycotina</taxon>
        <taxon>Leotiomycetes</taxon>
        <taxon>Helotiales</taxon>
        <taxon>Sclerotiniaceae</taxon>
        <taxon>Botryotinia</taxon>
    </lineage>
</organism>
<dbReference type="EMBL" id="PHWZ01000098">
    <property type="protein sequence ID" value="TEY71224.1"/>
    <property type="molecule type" value="Genomic_DNA"/>
</dbReference>